<protein>
    <submittedName>
        <fullName evidence="1">Uncharacterized protein</fullName>
    </submittedName>
</protein>
<accession>A0AAV0PSL8</accession>
<evidence type="ECO:0000313" key="2">
    <source>
        <dbReference type="Proteomes" id="UP001154282"/>
    </source>
</evidence>
<gene>
    <name evidence="1" type="ORF">LITE_LOCUS39771</name>
</gene>
<dbReference type="EMBL" id="CAMGYJ010000009">
    <property type="protein sequence ID" value="CAI0473765.1"/>
    <property type="molecule type" value="Genomic_DNA"/>
</dbReference>
<dbReference type="AlphaFoldDB" id="A0AAV0PSL8"/>
<dbReference type="Proteomes" id="UP001154282">
    <property type="component" value="Unassembled WGS sequence"/>
</dbReference>
<name>A0AAV0PSL8_9ROSI</name>
<evidence type="ECO:0000313" key="1">
    <source>
        <dbReference type="EMBL" id="CAI0473765.1"/>
    </source>
</evidence>
<organism evidence="1 2">
    <name type="scientific">Linum tenue</name>
    <dbReference type="NCBI Taxonomy" id="586396"/>
    <lineage>
        <taxon>Eukaryota</taxon>
        <taxon>Viridiplantae</taxon>
        <taxon>Streptophyta</taxon>
        <taxon>Embryophyta</taxon>
        <taxon>Tracheophyta</taxon>
        <taxon>Spermatophyta</taxon>
        <taxon>Magnoliopsida</taxon>
        <taxon>eudicotyledons</taxon>
        <taxon>Gunneridae</taxon>
        <taxon>Pentapetalae</taxon>
        <taxon>rosids</taxon>
        <taxon>fabids</taxon>
        <taxon>Malpighiales</taxon>
        <taxon>Linaceae</taxon>
        <taxon>Linum</taxon>
    </lineage>
</organism>
<reference evidence="1" key="1">
    <citation type="submission" date="2022-08" db="EMBL/GenBank/DDBJ databases">
        <authorList>
            <person name="Gutierrez-Valencia J."/>
        </authorList>
    </citation>
    <scope>NUCLEOTIDE SEQUENCE</scope>
</reference>
<comment type="caution">
    <text evidence="1">The sequence shown here is derived from an EMBL/GenBank/DDBJ whole genome shotgun (WGS) entry which is preliminary data.</text>
</comment>
<proteinExistence type="predicted"/>
<keyword evidence="2" id="KW-1185">Reference proteome</keyword>
<sequence length="57" mass="6378">MLAGQLCSESEEKQKDLKDFAADDFNIGISDSWDDGVNTVDYHAPLFGIFTFSHFCT</sequence>